<evidence type="ECO:0000256" key="2">
    <source>
        <dbReference type="ARBA" id="ARBA00022692"/>
    </source>
</evidence>
<reference evidence="9" key="2">
    <citation type="journal article" date="2023" name="IMA Fungus">
        <title>Comparative genomic study of the Penicillium genus elucidates a diverse pangenome and 15 lateral gene transfer events.</title>
        <authorList>
            <person name="Petersen C."/>
            <person name="Sorensen T."/>
            <person name="Nielsen M.R."/>
            <person name="Sondergaard T.E."/>
            <person name="Sorensen J.L."/>
            <person name="Fitzpatrick D.A."/>
            <person name="Frisvad J.C."/>
            <person name="Nielsen K.L."/>
        </authorList>
    </citation>
    <scope>NUCLEOTIDE SEQUENCE</scope>
    <source>
        <strain evidence="9">IBT 30069</strain>
    </source>
</reference>
<feature type="signal peptide" evidence="7">
    <location>
        <begin position="1"/>
        <end position="19"/>
    </location>
</feature>
<feature type="transmembrane region" description="Helical" evidence="6">
    <location>
        <begin position="63"/>
        <end position="85"/>
    </location>
</feature>
<evidence type="ECO:0000256" key="7">
    <source>
        <dbReference type="SAM" id="SignalP"/>
    </source>
</evidence>
<comment type="caution">
    <text evidence="9">The sequence shown here is derived from an EMBL/GenBank/DDBJ whole genome shotgun (WGS) entry which is preliminary data.</text>
</comment>
<organism evidence="9 10">
    <name type="scientific">Penicillium angulare</name>
    <dbReference type="NCBI Taxonomy" id="116970"/>
    <lineage>
        <taxon>Eukaryota</taxon>
        <taxon>Fungi</taxon>
        <taxon>Dikarya</taxon>
        <taxon>Ascomycota</taxon>
        <taxon>Pezizomycotina</taxon>
        <taxon>Eurotiomycetes</taxon>
        <taxon>Eurotiomycetidae</taxon>
        <taxon>Eurotiales</taxon>
        <taxon>Aspergillaceae</taxon>
        <taxon>Penicillium</taxon>
    </lineage>
</organism>
<reference evidence="9" key="1">
    <citation type="submission" date="2022-11" db="EMBL/GenBank/DDBJ databases">
        <authorList>
            <person name="Petersen C."/>
        </authorList>
    </citation>
    <scope>NUCLEOTIDE SEQUENCE</scope>
    <source>
        <strain evidence="9">IBT 30069</strain>
    </source>
</reference>
<keyword evidence="7" id="KW-0732">Signal</keyword>
<dbReference type="OrthoDB" id="2117453at2759"/>
<dbReference type="GO" id="GO:0016020">
    <property type="term" value="C:membrane"/>
    <property type="evidence" value="ECO:0007669"/>
    <property type="project" value="UniProtKB-SubCell"/>
</dbReference>
<keyword evidence="4 6" id="KW-0472">Membrane</keyword>
<evidence type="ECO:0000256" key="1">
    <source>
        <dbReference type="ARBA" id="ARBA00004141"/>
    </source>
</evidence>
<feature type="domain" description="MARVEL" evidence="8">
    <location>
        <begin position="9"/>
        <end position="154"/>
    </location>
</feature>
<feature type="transmembrane region" description="Helical" evidence="6">
    <location>
        <begin position="97"/>
        <end position="121"/>
    </location>
</feature>
<dbReference type="Pfam" id="PF01284">
    <property type="entry name" value="MARVEL"/>
    <property type="match status" value="1"/>
</dbReference>
<evidence type="ECO:0000256" key="3">
    <source>
        <dbReference type="ARBA" id="ARBA00022989"/>
    </source>
</evidence>
<feature type="transmembrane region" description="Helical" evidence="6">
    <location>
        <begin position="133"/>
        <end position="164"/>
    </location>
</feature>
<evidence type="ECO:0000259" key="8">
    <source>
        <dbReference type="Pfam" id="PF01284"/>
    </source>
</evidence>
<evidence type="ECO:0000313" key="9">
    <source>
        <dbReference type="EMBL" id="KAJ5109520.1"/>
    </source>
</evidence>
<feature type="region of interest" description="Disordered" evidence="5">
    <location>
        <begin position="193"/>
        <end position="216"/>
    </location>
</feature>
<feature type="compositionally biased region" description="Polar residues" evidence="5">
    <location>
        <begin position="193"/>
        <end position="207"/>
    </location>
</feature>
<evidence type="ECO:0000256" key="4">
    <source>
        <dbReference type="ARBA" id="ARBA00023136"/>
    </source>
</evidence>
<evidence type="ECO:0000256" key="5">
    <source>
        <dbReference type="SAM" id="MobiDB-lite"/>
    </source>
</evidence>
<accession>A0A9W9G0S8</accession>
<gene>
    <name evidence="9" type="ORF">N7456_006195</name>
</gene>
<keyword evidence="3 6" id="KW-1133">Transmembrane helix</keyword>
<feature type="chain" id="PRO_5040821189" description="MARVEL domain-containing protein" evidence="7">
    <location>
        <begin position="20"/>
        <end position="246"/>
    </location>
</feature>
<dbReference type="AlphaFoldDB" id="A0A9W9G0S8"/>
<comment type="subcellular location">
    <subcellularLocation>
        <location evidence="1">Membrane</location>
        <topology evidence="1">Multi-pass membrane protein</topology>
    </subcellularLocation>
</comment>
<dbReference type="EMBL" id="JAPQKH010000003">
    <property type="protein sequence ID" value="KAJ5109520.1"/>
    <property type="molecule type" value="Genomic_DNA"/>
</dbReference>
<dbReference type="InterPro" id="IPR008253">
    <property type="entry name" value="Marvel"/>
</dbReference>
<keyword evidence="2 6" id="KW-0812">Transmembrane</keyword>
<evidence type="ECO:0000256" key="6">
    <source>
        <dbReference type="SAM" id="Phobius"/>
    </source>
</evidence>
<dbReference type="Proteomes" id="UP001149165">
    <property type="component" value="Unassembled WGS sequence"/>
</dbReference>
<evidence type="ECO:0000313" key="10">
    <source>
        <dbReference type="Proteomes" id="UP001149165"/>
    </source>
</evidence>
<protein>
    <recommendedName>
        <fullName evidence="8">MARVEL domain-containing protein</fullName>
    </recommendedName>
</protein>
<sequence length="246" mass="26180">MLALHISLYALLATSLVFAIIELGLSGYVASVWGGTTEELAGNAYTGYYYQDVHVSTPGILDFLIFNSVWTILVTVAAAVLSWFYTRKGAASKLNTILGIAFAVVYFITMVFWLACFADIASMLGGATSTSDYLNAVIAFAVLLWLLFIALFVLAILALCGVLVSDWVGYQSIRNAHSEKAPAASAVHEVPMSTNPVTSPSELSSPNAEGLDYQPNNQLISPSSRSNVASVELSGDSSHGHHAGYA</sequence>
<proteinExistence type="predicted"/>
<name>A0A9W9G0S8_9EURO</name>
<keyword evidence="10" id="KW-1185">Reference proteome</keyword>